<dbReference type="InterPro" id="IPR011009">
    <property type="entry name" value="Kinase-like_dom_sf"/>
</dbReference>
<comment type="catalytic activity">
    <reaction evidence="7">
        <text>L-threonyl-[protein] + ATP = O-phospho-L-threonyl-[protein] + ADP + H(+)</text>
        <dbReference type="Rhea" id="RHEA:46608"/>
        <dbReference type="Rhea" id="RHEA-COMP:11060"/>
        <dbReference type="Rhea" id="RHEA-COMP:11605"/>
        <dbReference type="ChEBI" id="CHEBI:15378"/>
        <dbReference type="ChEBI" id="CHEBI:30013"/>
        <dbReference type="ChEBI" id="CHEBI:30616"/>
        <dbReference type="ChEBI" id="CHEBI:61977"/>
        <dbReference type="ChEBI" id="CHEBI:456216"/>
        <dbReference type="EC" id="2.7.11.1"/>
    </reaction>
</comment>
<dbReference type="SUPFAM" id="SSF56112">
    <property type="entry name" value="Protein kinase-like (PK-like)"/>
    <property type="match status" value="1"/>
</dbReference>
<sequence>MPLFRSRKDSTPPPVQLPNTVSPGAGGGGGGGAGNPRRSNSVVSMTSVDSVKSTSSLNSASNKLKSFFKTTSNDAKEIISIDHELNKLHIAKSRDNSNSPEKDTSLGTPNGGMHKRISTIAETSSTYSNGCEESESDDYSDDDDDEEEEIHTHPIKVKKFSPDQNRDLTKLLSNMVTWGFKKSSANIKNYKDLKDYADLESKQTYSLLDSTNKIHKLLKSLNGASIIGDDQINLIKNLSLKIEKLIKFKKYDLVTNEKSMFERYGVVKQVIGRGAYGLIKIIDPDPNVASPTSINFNFDRHLYAVKQWFPRKAEAHDHFIERILLEFVIQSTLNNEHIANTVDLMCGLPINSHIDAVLQFSQVMSCNQGGDLYSYLMNPLDVCNRSISRITLDELDCWIKQITTGLNYMHNHGVAHCDLKLENILISYERVAGSHGSDARMILKISDFGKSFVFRTKFDKKEQLLTSANGLIGTLPYIPPEEFLARSTTTSTSNAYSSIKKDCWCLGILIVVLFNIRKHYYSGISSSVELDRRFRYITDDDDDYCYYGTAFLWESAECKPGGSSSSGSGRATYKDKAFGEFVNKRMIADYDPESKEWLVRRGGSFRPIDEICILLTLEEKDVNCADEEDENQDELNELRTMIIYKLLDVDPVGRLNTDDLLTSDWMDAVDIC</sequence>
<evidence type="ECO:0000256" key="3">
    <source>
        <dbReference type="ARBA" id="ARBA00022679"/>
    </source>
</evidence>
<evidence type="ECO:0000256" key="2">
    <source>
        <dbReference type="ARBA" id="ARBA00022527"/>
    </source>
</evidence>
<dbReference type="EMBL" id="QLNQ01000023">
    <property type="protein sequence ID" value="RCK63955.1"/>
    <property type="molecule type" value="Genomic_DNA"/>
</dbReference>
<keyword evidence="3" id="KW-0808">Transferase</keyword>
<dbReference type="PANTHER" id="PTHR24343:SF558">
    <property type="entry name" value="PROTEIN KINASE DOMAIN-CONTAINING PROTEIN"/>
    <property type="match status" value="1"/>
</dbReference>
<evidence type="ECO:0000256" key="1">
    <source>
        <dbReference type="ARBA" id="ARBA00012513"/>
    </source>
</evidence>
<dbReference type="SMART" id="SM00220">
    <property type="entry name" value="S_TKc"/>
    <property type="match status" value="1"/>
</dbReference>
<dbReference type="PANTHER" id="PTHR24343">
    <property type="entry name" value="SERINE/THREONINE KINASE"/>
    <property type="match status" value="1"/>
</dbReference>
<dbReference type="STRING" id="5486.A0A367YDL8"/>
<keyword evidence="4" id="KW-0547">Nucleotide-binding</keyword>
<dbReference type="OrthoDB" id="6513151at2759"/>
<dbReference type="PROSITE" id="PS00108">
    <property type="entry name" value="PROTEIN_KINASE_ST"/>
    <property type="match status" value="1"/>
</dbReference>
<feature type="compositionally biased region" description="Basic and acidic residues" evidence="9">
    <location>
        <begin position="1"/>
        <end position="10"/>
    </location>
</feature>
<dbReference type="GO" id="GO:0004674">
    <property type="term" value="F:protein serine/threonine kinase activity"/>
    <property type="evidence" value="ECO:0007669"/>
    <property type="project" value="UniProtKB-KW"/>
</dbReference>
<dbReference type="InterPro" id="IPR008271">
    <property type="entry name" value="Ser/Thr_kinase_AS"/>
</dbReference>
<reference evidence="11 12" key="1">
    <citation type="submission" date="2018-06" db="EMBL/GenBank/DDBJ databases">
        <title>Whole genome sequencing of Candida tropicalis (genome annotated by CSBL at Korea University).</title>
        <authorList>
            <person name="Ahn J."/>
        </authorList>
    </citation>
    <scope>NUCLEOTIDE SEQUENCE [LARGE SCALE GENOMIC DNA]</scope>
    <source>
        <strain evidence="11 12">ATCC 20962</strain>
    </source>
</reference>
<dbReference type="Gene3D" id="1.10.510.10">
    <property type="entry name" value="Transferase(Phosphotransferase) domain 1"/>
    <property type="match status" value="1"/>
</dbReference>
<evidence type="ECO:0000256" key="6">
    <source>
        <dbReference type="ARBA" id="ARBA00022840"/>
    </source>
</evidence>
<organism evidence="11 12">
    <name type="scientific">Candida viswanathii</name>
    <dbReference type="NCBI Taxonomy" id="5486"/>
    <lineage>
        <taxon>Eukaryota</taxon>
        <taxon>Fungi</taxon>
        <taxon>Dikarya</taxon>
        <taxon>Ascomycota</taxon>
        <taxon>Saccharomycotina</taxon>
        <taxon>Pichiomycetes</taxon>
        <taxon>Debaryomycetaceae</taxon>
        <taxon>Candida/Lodderomyces clade</taxon>
        <taxon>Candida</taxon>
    </lineage>
</organism>
<feature type="compositionally biased region" description="Polar residues" evidence="9">
    <location>
        <begin position="37"/>
        <end position="49"/>
    </location>
</feature>
<dbReference type="AlphaFoldDB" id="A0A367YDL8"/>
<feature type="region of interest" description="Disordered" evidence="9">
    <location>
        <begin position="1"/>
        <end position="62"/>
    </location>
</feature>
<feature type="compositionally biased region" description="Basic and acidic residues" evidence="9">
    <location>
        <begin position="91"/>
        <end position="104"/>
    </location>
</feature>
<feature type="compositionally biased region" description="Acidic residues" evidence="9">
    <location>
        <begin position="132"/>
        <end position="149"/>
    </location>
</feature>
<dbReference type="PROSITE" id="PS50011">
    <property type="entry name" value="PROTEIN_KINASE_DOM"/>
    <property type="match status" value="1"/>
</dbReference>
<keyword evidence="2" id="KW-0723">Serine/threonine-protein kinase</keyword>
<dbReference type="EC" id="2.7.11.1" evidence="1"/>
<evidence type="ECO:0000256" key="5">
    <source>
        <dbReference type="ARBA" id="ARBA00022777"/>
    </source>
</evidence>
<evidence type="ECO:0000259" key="10">
    <source>
        <dbReference type="PROSITE" id="PS50011"/>
    </source>
</evidence>
<feature type="domain" description="Protein kinase" evidence="10">
    <location>
        <begin position="265"/>
        <end position="666"/>
    </location>
</feature>
<gene>
    <name evidence="11" type="ORF">Cantr_10436</name>
</gene>
<evidence type="ECO:0000256" key="7">
    <source>
        <dbReference type="ARBA" id="ARBA00047899"/>
    </source>
</evidence>
<dbReference type="Pfam" id="PF00069">
    <property type="entry name" value="Pkinase"/>
    <property type="match status" value="1"/>
</dbReference>
<keyword evidence="12" id="KW-1185">Reference proteome</keyword>
<feature type="compositionally biased region" description="Low complexity" evidence="9">
    <location>
        <begin position="50"/>
        <end position="62"/>
    </location>
</feature>
<name>A0A367YDL8_9ASCO</name>
<feature type="compositionally biased region" description="Polar residues" evidence="9">
    <location>
        <begin position="120"/>
        <end position="131"/>
    </location>
</feature>
<keyword evidence="5 11" id="KW-0418">Kinase</keyword>
<feature type="compositionally biased region" description="Gly residues" evidence="9">
    <location>
        <begin position="24"/>
        <end position="34"/>
    </location>
</feature>
<evidence type="ECO:0000256" key="8">
    <source>
        <dbReference type="ARBA" id="ARBA00048679"/>
    </source>
</evidence>
<evidence type="ECO:0000256" key="4">
    <source>
        <dbReference type="ARBA" id="ARBA00022741"/>
    </source>
</evidence>
<dbReference type="GO" id="GO:0005829">
    <property type="term" value="C:cytosol"/>
    <property type="evidence" value="ECO:0007669"/>
    <property type="project" value="TreeGrafter"/>
</dbReference>
<dbReference type="Proteomes" id="UP000253472">
    <property type="component" value="Unassembled WGS sequence"/>
</dbReference>
<comment type="caution">
    <text evidence="11">The sequence shown here is derived from an EMBL/GenBank/DDBJ whole genome shotgun (WGS) entry which is preliminary data.</text>
</comment>
<evidence type="ECO:0000313" key="11">
    <source>
        <dbReference type="EMBL" id="RCK63955.1"/>
    </source>
</evidence>
<protein>
    <recommendedName>
        <fullName evidence="1">non-specific serine/threonine protein kinase</fullName>
        <ecNumber evidence="1">2.7.11.1</ecNumber>
    </recommendedName>
</protein>
<evidence type="ECO:0000256" key="9">
    <source>
        <dbReference type="SAM" id="MobiDB-lite"/>
    </source>
</evidence>
<accession>A0A367YDL8</accession>
<proteinExistence type="predicted"/>
<dbReference type="GO" id="GO:0005524">
    <property type="term" value="F:ATP binding"/>
    <property type="evidence" value="ECO:0007669"/>
    <property type="project" value="UniProtKB-KW"/>
</dbReference>
<comment type="catalytic activity">
    <reaction evidence="8">
        <text>L-seryl-[protein] + ATP = O-phospho-L-seryl-[protein] + ADP + H(+)</text>
        <dbReference type="Rhea" id="RHEA:17989"/>
        <dbReference type="Rhea" id="RHEA-COMP:9863"/>
        <dbReference type="Rhea" id="RHEA-COMP:11604"/>
        <dbReference type="ChEBI" id="CHEBI:15378"/>
        <dbReference type="ChEBI" id="CHEBI:29999"/>
        <dbReference type="ChEBI" id="CHEBI:30616"/>
        <dbReference type="ChEBI" id="CHEBI:83421"/>
        <dbReference type="ChEBI" id="CHEBI:456216"/>
        <dbReference type="EC" id="2.7.11.1"/>
    </reaction>
</comment>
<evidence type="ECO:0000313" key="12">
    <source>
        <dbReference type="Proteomes" id="UP000253472"/>
    </source>
</evidence>
<feature type="region of interest" description="Disordered" evidence="9">
    <location>
        <begin position="91"/>
        <end position="156"/>
    </location>
</feature>
<dbReference type="InterPro" id="IPR000719">
    <property type="entry name" value="Prot_kinase_dom"/>
</dbReference>
<keyword evidence="6" id="KW-0067">ATP-binding</keyword>